<dbReference type="InterPro" id="IPR005612">
    <property type="entry name" value="CCAAT-binding_factor"/>
</dbReference>
<dbReference type="OrthoDB" id="28947at2759"/>
<feature type="domain" description="CCAAT-binding factor" evidence="3">
    <location>
        <begin position="351"/>
        <end position="500"/>
    </location>
</feature>
<dbReference type="AlphaFoldDB" id="A0A075B1H7"/>
<keyword evidence="5" id="KW-1185">Reference proteome</keyword>
<evidence type="ECO:0000259" key="3">
    <source>
        <dbReference type="Pfam" id="PF03914"/>
    </source>
</evidence>
<feature type="region of interest" description="Disordered" evidence="2">
    <location>
        <begin position="1"/>
        <end position="25"/>
    </location>
</feature>
<protein>
    <submittedName>
        <fullName evidence="4">CCAAT-binding factor domain-containing protein</fullName>
    </submittedName>
</protein>
<proteinExistence type="inferred from homology"/>
<dbReference type="Gene3D" id="1.25.10.10">
    <property type="entry name" value="Leucine-rich Repeat Variant"/>
    <property type="match status" value="1"/>
</dbReference>
<feature type="region of interest" description="Disordered" evidence="2">
    <location>
        <begin position="628"/>
        <end position="747"/>
    </location>
</feature>
<dbReference type="Pfam" id="PF03914">
    <property type="entry name" value="CBF"/>
    <property type="match status" value="1"/>
</dbReference>
<feature type="compositionally biased region" description="Basic and acidic residues" evidence="2">
    <location>
        <begin position="726"/>
        <end position="743"/>
    </location>
</feature>
<feature type="compositionally biased region" description="Acidic residues" evidence="2">
    <location>
        <begin position="633"/>
        <end position="704"/>
    </location>
</feature>
<evidence type="ECO:0000256" key="1">
    <source>
        <dbReference type="ARBA" id="ARBA00007797"/>
    </source>
</evidence>
<comment type="similarity">
    <text evidence="1">Belongs to the CBF/MAK21 family.</text>
</comment>
<sequence length="782" mass="90936">MAKKEHSKNTKSHRKENNSDSKPKILMPIDKPWFTTEIPTDATRLNLSVLEEAKKLYEEDVELYKKLFPLSRSDEDWYQSILRNGALKDKVGALSVKIRSSPFHSLSLLEQLLAMAEKKNRKEATMAVDVLKELLLNVVLPDRKLLNFHQYPFTKEPKILAMAYFEHSLKALMFKFVKLLEAYSVDPLYFVKYKAVNVLYEMLVAKPEQEQNMLTLLTNKLGDPEHKVSSRASYLLTQVLQSHPMMKMIVIKEIEAFFVRQFSNIECHYYGYLTLSQIVIGKGEQEVANYLINLYLTSFNKIVKKDDNDRSISAILTGVHRIYPFSDKSATLTEHLNVLFKMIHTGAFNTSIQALNVLYQIACHSPELMDRFLRALYEFILDHRFYNHSNFSLFFNVLYKAVSSDSNTHRIQSFLKRLLSVSAMHDVPFICTSLIFVSEIFKLKPGLRTMLTTPEELEDDEKYPYDASKRDPAFTGANSVCLWEISILKEHFHPTVAQYAKRLLSGGLIECSVDPLQHYTPMMFLDRFIYKNPKQVKQSKSLLQAKEVSLPFIKLNEQDNSSMIKKLFDRPVNQGVIEQLQASQVPVEELFFYHYFKMKPQVKKNKKTFENEEDFENDMEEEIDRILMGGIGENDDEDTDGLDDEDDEDLDDEDVEELDDDDMEDMDDLDEDEDDEQMDGFDMPSDEEMPSDMDDELPSDDQNNDDQFASFSDEESQAADFEEMEKEMIEEAEKEKDPKALNKEKKKRKRELLKNVFMDADHIKQGKEKEKERIAQERVHGC</sequence>
<evidence type="ECO:0000313" key="5">
    <source>
        <dbReference type="Proteomes" id="UP000030755"/>
    </source>
</evidence>
<feature type="compositionally biased region" description="Basic residues" evidence="2">
    <location>
        <begin position="1"/>
        <end position="14"/>
    </location>
</feature>
<dbReference type="GO" id="GO:0005634">
    <property type="term" value="C:nucleus"/>
    <property type="evidence" value="ECO:0007669"/>
    <property type="project" value="TreeGrafter"/>
</dbReference>
<dbReference type="STRING" id="988480.A0A075B1H7"/>
<gene>
    <name evidence="4" type="ORF">O9G_002274</name>
</gene>
<accession>A0A075B1H7</accession>
<dbReference type="InterPro" id="IPR011989">
    <property type="entry name" value="ARM-like"/>
</dbReference>
<name>A0A075B1H7_ROZAC</name>
<dbReference type="InterPro" id="IPR040155">
    <property type="entry name" value="CEBPZ/Mak21-like"/>
</dbReference>
<dbReference type="PANTHER" id="PTHR12048:SF0">
    <property type="entry name" value="CCAAT_ENHANCER-BINDING PROTEIN ZETA"/>
    <property type="match status" value="1"/>
</dbReference>
<dbReference type="Proteomes" id="UP000030755">
    <property type="component" value="Unassembled WGS sequence"/>
</dbReference>
<dbReference type="PANTHER" id="PTHR12048">
    <property type="entry name" value="CCAAT-BINDING FACTOR-RELATED"/>
    <property type="match status" value="1"/>
</dbReference>
<evidence type="ECO:0000313" key="4">
    <source>
        <dbReference type="EMBL" id="EPZ36208.1"/>
    </source>
</evidence>
<reference evidence="4 5" key="1">
    <citation type="journal article" date="2013" name="Curr. Biol.">
        <title>Shared signatures of parasitism and phylogenomics unite Cryptomycota and microsporidia.</title>
        <authorList>
            <person name="James T.Y."/>
            <person name="Pelin A."/>
            <person name="Bonen L."/>
            <person name="Ahrendt S."/>
            <person name="Sain D."/>
            <person name="Corradi N."/>
            <person name="Stajich J.E."/>
        </authorList>
    </citation>
    <scope>NUCLEOTIDE SEQUENCE [LARGE SCALE GENOMIC DNA]</scope>
    <source>
        <strain evidence="4 5">CSF55</strain>
    </source>
</reference>
<dbReference type="OMA" id="EIWCNDE"/>
<dbReference type="EMBL" id="KE560636">
    <property type="protein sequence ID" value="EPZ36208.1"/>
    <property type="molecule type" value="Genomic_DNA"/>
</dbReference>
<evidence type="ECO:0000256" key="2">
    <source>
        <dbReference type="SAM" id="MobiDB-lite"/>
    </source>
</evidence>
<dbReference type="InterPro" id="IPR016024">
    <property type="entry name" value="ARM-type_fold"/>
</dbReference>
<dbReference type="SUPFAM" id="SSF48371">
    <property type="entry name" value="ARM repeat"/>
    <property type="match status" value="1"/>
</dbReference>
<feature type="compositionally biased region" description="Acidic residues" evidence="2">
    <location>
        <begin position="712"/>
        <end position="725"/>
    </location>
</feature>
<dbReference type="HOGENOM" id="CLU_003417_0_0_1"/>
<organism evidence="4 5">
    <name type="scientific">Rozella allomycis (strain CSF55)</name>
    <dbReference type="NCBI Taxonomy" id="988480"/>
    <lineage>
        <taxon>Eukaryota</taxon>
        <taxon>Fungi</taxon>
        <taxon>Fungi incertae sedis</taxon>
        <taxon>Cryptomycota</taxon>
        <taxon>Cryptomycota incertae sedis</taxon>
        <taxon>Rozella</taxon>
    </lineage>
</organism>